<name>A0A1E3QRG7_9ASCO</name>
<dbReference type="PANTHER" id="PTHR35779">
    <property type="entry name" value="PH-RESPONSE REGULATOR PROTEIN PALH/RIM21"/>
    <property type="match status" value="1"/>
</dbReference>
<keyword evidence="2 6" id="KW-0812">Transmembrane</keyword>
<dbReference type="Proteomes" id="UP000094336">
    <property type="component" value="Unassembled WGS sequence"/>
</dbReference>
<dbReference type="GO" id="GO:0071467">
    <property type="term" value="P:cellular response to pH"/>
    <property type="evidence" value="ECO:0007669"/>
    <property type="project" value="TreeGrafter"/>
</dbReference>
<evidence type="ECO:0000256" key="4">
    <source>
        <dbReference type="ARBA" id="ARBA00023136"/>
    </source>
</evidence>
<gene>
    <name evidence="7" type="ORF">BABINDRAFT_7725</name>
</gene>
<dbReference type="STRING" id="984486.A0A1E3QRG7"/>
<evidence type="ECO:0000256" key="1">
    <source>
        <dbReference type="ARBA" id="ARBA00004141"/>
    </source>
</evidence>
<feature type="region of interest" description="Disordered" evidence="5">
    <location>
        <begin position="397"/>
        <end position="420"/>
    </location>
</feature>
<keyword evidence="3 6" id="KW-1133">Transmembrane helix</keyword>
<feature type="transmembrane region" description="Helical" evidence="6">
    <location>
        <begin position="223"/>
        <end position="241"/>
    </location>
</feature>
<dbReference type="GO" id="GO:0005886">
    <property type="term" value="C:plasma membrane"/>
    <property type="evidence" value="ECO:0007669"/>
    <property type="project" value="TreeGrafter"/>
</dbReference>
<feature type="transmembrane region" description="Helical" evidence="6">
    <location>
        <begin position="170"/>
        <end position="191"/>
    </location>
</feature>
<evidence type="ECO:0000256" key="5">
    <source>
        <dbReference type="SAM" id="MobiDB-lite"/>
    </source>
</evidence>
<feature type="transmembrane region" description="Helical" evidence="6">
    <location>
        <begin position="290"/>
        <end position="312"/>
    </location>
</feature>
<reference evidence="8" key="1">
    <citation type="submission" date="2016-05" db="EMBL/GenBank/DDBJ databases">
        <title>Comparative genomics of biotechnologically important yeasts.</title>
        <authorList>
            <consortium name="DOE Joint Genome Institute"/>
            <person name="Riley R."/>
            <person name="Haridas S."/>
            <person name="Wolfe K.H."/>
            <person name="Lopes M.R."/>
            <person name="Hittinger C.T."/>
            <person name="Goker M."/>
            <person name="Salamov A."/>
            <person name="Wisecaver J."/>
            <person name="Long T.M."/>
            <person name="Aerts A.L."/>
            <person name="Barry K."/>
            <person name="Choi C."/>
            <person name="Clum A."/>
            <person name="Coughlan A.Y."/>
            <person name="Deshpande S."/>
            <person name="Douglass A.P."/>
            <person name="Hanson S.J."/>
            <person name="Klenk H.-P."/>
            <person name="Labutti K."/>
            <person name="Lapidus A."/>
            <person name="Lindquist E."/>
            <person name="Lipzen A."/>
            <person name="Meier-Kolthoff J.P."/>
            <person name="Ohm R.A."/>
            <person name="Otillar R.P."/>
            <person name="Pangilinan J."/>
            <person name="Peng Y."/>
            <person name="Rokas A."/>
            <person name="Rosa C.A."/>
            <person name="Scheuner C."/>
            <person name="Sibirny A.A."/>
            <person name="Slot J.C."/>
            <person name="Stielow J.B."/>
            <person name="Sun H."/>
            <person name="Kurtzman C.P."/>
            <person name="Blackwell M."/>
            <person name="Grigoriev I.V."/>
            <person name="Jeffries T.W."/>
        </authorList>
    </citation>
    <scope>NUCLEOTIDE SEQUENCE [LARGE SCALE GENOMIC DNA]</scope>
    <source>
        <strain evidence="8">NRRL Y-12698</strain>
    </source>
</reference>
<dbReference type="PANTHER" id="PTHR35779:SF2">
    <property type="entry name" value="PROTEIN DFG16"/>
    <property type="match status" value="1"/>
</dbReference>
<proteinExistence type="predicted"/>
<dbReference type="Pfam" id="PF08733">
    <property type="entry name" value="PalH"/>
    <property type="match status" value="1"/>
</dbReference>
<dbReference type="AlphaFoldDB" id="A0A1E3QRG7"/>
<feature type="transmembrane region" description="Helical" evidence="6">
    <location>
        <begin position="100"/>
        <end position="118"/>
    </location>
</feature>
<evidence type="ECO:0000256" key="6">
    <source>
        <dbReference type="SAM" id="Phobius"/>
    </source>
</evidence>
<accession>A0A1E3QRG7</accession>
<evidence type="ECO:0000313" key="8">
    <source>
        <dbReference type="Proteomes" id="UP000094336"/>
    </source>
</evidence>
<feature type="transmembrane region" description="Helical" evidence="6">
    <location>
        <begin position="324"/>
        <end position="345"/>
    </location>
</feature>
<keyword evidence="8" id="KW-1185">Reference proteome</keyword>
<evidence type="ECO:0000313" key="7">
    <source>
        <dbReference type="EMBL" id="ODQ80271.1"/>
    </source>
</evidence>
<dbReference type="EMBL" id="KV454430">
    <property type="protein sequence ID" value="ODQ80271.1"/>
    <property type="molecule type" value="Genomic_DNA"/>
</dbReference>
<dbReference type="GeneID" id="30150521"/>
<organism evidence="7 8">
    <name type="scientific">Babjeviella inositovora NRRL Y-12698</name>
    <dbReference type="NCBI Taxonomy" id="984486"/>
    <lineage>
        <taxon>Eukaryota</taxon>
        <taxon>Fungi</taxon>
        <taxon>Dikarya</taxon>
        <taxon>Ascomycota</taxon>
        <taxon>Saccharomycotina</taxon>
        <taxon>Pichiomycetes</taxon>
        <taxon>Serinales incertae sedis</taxon>
        <taxon>Babjeviella</taxon>
    </lineage>
</organism>
<comment type="subcellular location">
    <subcellularLocation>
        <location evidence="1">Membrane</location>
        <topology evidence="1">Multi-pass membrane protein</topology>
    </subcellularLocation>
</comment>
<feature type="transmembrane region" description="Helical" evidence="6">
    <location>
        <begin position="248"/>
        <end position="270"/>
    </location>
</feature>
<evidence type="ECO:0000256" key="2">
    <source>
        <dbReference type="ARBA" id="ARBA00022692"/>
    </source>
</evidence>
<sequence length="517" mass="59276">MVQTHIFHPRYLDVVNNALVFDYPYGNASCQVMVLPYGSLQLDAHTNITLHLPAFYLYNCTSYSEEVINYYYKLGQELLQQYAFLTTVDVSWGGVDALCYALSSVAIIAWLLIILMLISSQVVKTKTKNDYVYNEYAQNFARGQARDRDYRGNYQHSKSAFTNKTRTRRLMQFCVLFFTALFTAVFVKVTVNVEASYMAGYQDVKEFHLEILSSVWFSVLRDVLFQLFINLAWLSLLLGLIRPRYRRLFFGIALTYCLVLTVLGCVTILTEMKNNSFKRNYTKSESTSKIKLASIVLREIYFVATRVFFLGYTIHKRKYAYVKATFFLAFISILFFIIAFILSVLGTECMWFRTWSIMWVPLMKVLGLYTVDVWLTRIDYLVRKEESAGVLGRKTNHLDLESPSQPPSNRRGAGSRTSGTINNLSLPHPTGLFTKLNAFIISFGSHGSEGMGRDEEILRTPSSYPVDPPIHLDSIVSTNNAMHEHYGLPLRSENLEDGLPYIPSESPNSEVFEVYIH</sequence>
<dbReference type="InterPro" id="IPR014844">
    <property type="entry name" value="PalH"/>
</dbReference>
<evidence type="ECO:0000256" key="3">
    <source>
        <dbReference type="ARBA" id="ARBA00022989"/>
    </source>
</evidence>
<protein>
    <submittedName>
        <fullName evidence="7">Uncharacterized protein</fullName>
    </submittedName>
</protein>
<feature type="transmembrane region" description="Helical" evidence="6">
    <location>
        <begin position="357"/>
        <end position="375"/>
    </location>
</feature>
<dbReference type="RefSeq" id="XP_018985599.1">
    <property type="nucleotide sequence ID" value="XM_019132668.1"/>
</dbReference>
<keyword evidence="4 6" id="KW-0472">Membrane</keyword>